<evidence type="ECO:0000256" key="11">
    <source>
        <dbReference type="ARBA" id="ARBA00023170"/>
    </source>
</evidence>
<gene>
    <name evidence="16" type="ORF">g.35690</name>
</gene>
<dbReference type="AlphaFoldDB" id="A0A1B6FQD8"/>
<evidence type="ECO:0000256" key="1">
    <source>
        <dbReference type="ARBA" id="ARBA00004115"/>
    </source>
</evidence>
<dbReference type="PANTHER" id="PTHR13351:SF1">
    <property type="entry name" value="RENIN RECEPTOR"/>
    <property type="match status" value="1"/>
</dbReference>
<keyword evidence="10 12" id="KW-0472">Membrane</keyword>
<feature type="chain" id="PRO_5008583009" description="Renin receptor" evidence="13">
    <location>
        <begin position="19"/>
        <end position="327"/>
    </location>
</feature>
<dbReference type="InterPro" id="IPR057318">
    <property type="entry name" value="RENR_N"/>
</dbReference>
<evidence type="ECO:0000256" key="6">
    <source>
        <dbReference type="ARBA" id="ARBA00022692"/>
    </source>
</evidence>
<evidence type="ECO:0000259" key="15">
    <source>
        <dbReference type="Pfam" id="PF25294"/>
    </source>
</evidence>
<dbReference type="InterPro" id="IPR056780">
    <property type="entry name" value="Renin_r_C"/>
</dbReference>
<dbReference type="Pfam" id="PF25294">
    <property type="entry name" value="RENR_N"/>
    <property type="match status" value="1"/>
</dbReference>
<evidence type="ECO:0000313" key="16">
    <source>
        <dbReference type="EMBL" id="JAS52416.1"/>
    </source>
</evidence>
<evidence type="ECO:0008006" key="17">
    <source>
        <dbReference type="Google" id="ProtNLM"/>
    </source>
</evidence>
<evidence type="ECO:0000256" key="5">
    <source>
        <dbReference type="ARBA" id="ARBA00022685"/>
    </source>
</evidence>
<evidence type="ECO:0000256" key="10">
    <source>
        <dbReference type="ARBA" id="ARBA00023136"/>
    </source>
</evidence>
<dbReference type="GO" id="GO:0098588">
    <property type="term" value="C:bounding membrane of organelle"/>
    <property type="evidence" value="ECO:0007669"/>
    <property type="project" value="UniProtKB-ARBA"/>
</dbReference>
<comment type="subcellular location">
    <subcellularLocation>
        <location evidence="2">Cell membrane</location>
        <topology evidence="2">Single-pass type I membrane protein</topology>
    </subcellularLocation>
    <subcellularLocation>
        <location evidence="1">Endoplasmic reticulum membrane</location>
        <topology evidence="1">Single-pass type I membrane protein</topology>
    </subcellularLocation>
    <subcellularLocation>
        <location evidence="3">Vesicle</location>
    </subcellularLocation>
</comment>
<keyword evidence="11" id="KW-0675">Receptor</keyword>
<organism evidence="16">
    <name type="scientific">Cuerna arida</name>
    <dbReference type="NCBI Taxonomy" id="1464854"/>
    <lineage>
        <taxon>Eukaryota</taxon>
        <taxon>Metazoa</taxon>
        <taxon>Ecdysozoa</taxon>
        <taxon>Arthropoda</taxon>
        <taxon>Hexapoda</taxon>
        <taxon>Insecta</taxon>
        <taxon>Pterygota</taxon>
        <taxon>Neoptera</taxon>
        <taxon>Paraneoptera</taxon>
        <taxon>Hemiptera</taxon>
        <taxon>Auchenorrhyncha</taxon>
        <taxon>Membracoidea</taxon>
        <taxon>Cicadellidae</taxon>
        <taxon>Cicadellinae</taxon>
        <taxon>Proconiini</taxon>
        <taxon>Cuerna</taxon>
    </lineage>
</organism>
<proteinExistence type="predicted"/>
<evidence type="ECO:0000256" key="4">
    <source>
        <dbReference type="ARBA" id="ARBA00022475"/>
    </source>
</evidence>
<dbReference type="GO" id="GO:0009897">
    <property type="term" value="C:external side of plasma membrane"/>
    <property type="evidence" value="ECO:0007669"/>
    <property type="project" value="TreeGrafter"/>
</dbReference>
<dbReference type="GO" id="GO:0005789">
    <property type="term" value="C:endoplasmic reticulum membrane"/>
    <property type="evidence" value="ECO:0007669"/>
    <property type="project" value="UniProtKB-SubCell"/>
</dbReference>
<dbReference type="InterPro" id="IPR012493">
    <property type="entry name" value="Renin_rcpt"/>
</dbReference>
<evidence type="ECO:0000256" key="13">
    <source>
        <dbReference type="SAM" id="SignalP"/>
    </source>
</evidence>
<dbReference type="PANTHER" id="PTHR13351">
    <property type="entry name" value="RENIN RECEPTOR"/>
    <property type="match status" value="1"/>
</dbReference>
<keyword evidence="9 12" id="KW-1133">Transmembrane helix</keyword>
<evidence type="ECO:0000256" key="2">
    <source>
        <dbReference type="ARBA" id="ARBA00004251"/>
    </source>
</evidence>
<evidence type="ECO:0000256" key="12">
    <source>
        <dbReference type="SAM" id="Phobius"/>
    </source>
</evidence>
<dbReference type="GO" id="GO:0031982">
    <property type="term" value="C:vesicle"/>
    <property type="evidence" value="ECO:0007669"/>
    <property type="project" value="UniProtKB-SubCell"/>
</dbReference>
<evidence type="ECO:0000256" key="7">
    <source>
        <dbReference type="ARBA" id="ARBA00022729"/>
    </source>
</evidence>
<dbReference type="GO" id="GO:0038023">
    <property type="term" value="F:signaling receptor activity"/>
    <property type="evidence" value="ECO:0007669"/>
    <property type="project" value="InterPro"/>
</dbReference>
<evidence type="ECO:0000256" key="9">
    <source>
        <dbReference type="ARBA" id="ARBA00022989"/>
    </source>
</evidence>
<evidence type="ECO:0000256" key="3">
    <source>
        <dbReference type="ARBA" id="ARBA00004373"/>
    </source>
</evidence>
<feature type="signal peptide" evidence="13">
    <location>
        <begin position="1"/>
        <end position="18"/>
    </location>
</feature>
<evidence type="ECO:0000256" key="8">
    <source>
        <dbReference type="ARBA" id="ARBA00022824"/>
    </source>
</evidence>
<feature type="transmembrane region" description="Helical" evidence="12">
    <location>
        <begin position="285"/>
        <end position="307"/>
    </location>
</feature>
<evidence type="ECO:0000259" key="14">
    <source>
        <dbReference type="Pfam" id="PF07850"/>
    </source>
</evidence>
<dbReference type="Pfam" id="PF07850">
    <property type="entry name" value="Renin_r"/>
    <property type="match status" value="1"/>
</dbReference>
<protein>
    <recommendedName>
        <fullName evidence="17">Renin receptor</fullName>
    </recommendedName>
</protein>
<keyword evidence="8" id="KW-0256">Endoplasmic reticulum</keyword>
<feature type="domain" description="Renin receptor-like C-terminal transmembrane spanning segment" evidence="14">
    <location>
        <begin position="260"/>
        <end position="326"/>
    </location>
</feature>
<reference evidence="16" key="1">
    <citation type="submission" date="2015-11" db="EMBL/GenBank/DDBJ databases">
        <title>De novo transcriptome assembly of four potential Pierce s Disease insect vectors from Arizona vineyards.</title>
        <authorList>
            <person name="Tassone E.E."/>
        </authorList>
    </citation>
    <scope>NUCLEOTIDE SEQUENCE</scope>
</reference>
<accession>A0A1B6FQD8</accession>
<feature type="domain" description="Renin receptor N-terminal" evidence="15">
    <location>
        <begin position="20"/>
        <end position="251"/>
    </location>
</feature>
<keyword evidence="4" id="KW-1003">Cell membrane</keyword>
<keyword evidence="6 12" id="KW-0812">Transmembrane</keyword>
<dbReference type="EMBL" id="GECZ01017353">
    <property type="protein sequence ID" value="JAS52416.1"/>
    <property type="molecule type" value="Transcribed_RNA"/>
</dbReference>
<keyword evidence="5" id="KW-0165">Cleavage on pair of basic residues</keyword>
<dbReference type="GO" id="GO:0030177">
    <property type="term" value="P:positive regulation of Wnt signaling pathway"/>
    <property type="evidence" value="ECO:0007669"/>
    <property type="project" value="TreeGrafter"/>
</dbReference>
<keyword evidence="7 13" id="KW-0732">Signal</keyword>
<sequence>MYALHLFCCLSLAIGVFGDGEVIFLSKPPNVEFRGHEPCDTGIVKDICSTALGFTTYQTSEWPGLYINSPFNFAESVVVVALHGVASLGLNEGHKFPFVADSPLDEIWTSLESKVLERYPYGENQSLVEINCDDDVRAAEINLNKGDLNLKRPSVKYLKESEDEDNNFISQVALLQAVSDKIEEKGVPADGLPDVFFFNVKGLHPVIDIYGENSNTVTEAKNLVISTVQQLKEVFEQAYQNRTLFLVLSSDSAHTRRYRRATEELATDRNLATVYDENYPVFFNIFFWFTIAFIMTIIATATVTACMDPGRDSIIYRMTSTRMKKDN</sequence>
<name>A0A1B6FQD8_9HEMI</name>